<feature type="transmembrane region" description="Helical" evidence="1">
    <location>
        <begin position="105"/>
        <end position="131"/>
    </location>
</feature>
<evidence type="ECO:0000313" key="3">
    <source>
        <dbReference type="Proteomes" id="UP000236199"/>
    </source>
</evidence>
<reference evidence="2 3" key="1">
    <citation type="submission" date="2013-12" db="EMBL/GenBank/DDBJ databases">
        <title>Comparative genomics of Petrotoga isolates.</title>
        <authorList>
            <person name="Nesbo C.L."/>
            <person name="Charchuk R."/>
            <person name="Chow K."/>
        </authorList>
    </citation>
    <scope>NUCLEOTIDE SEQUENCE [LARGE SCALE GENOMIC DNA]</scope>
    <source>
        <strain evidence="2 3">DSM 10691</strain>
    </source>
</reference>
<gene>
    <name evidence="2" type="ORF">X928_04405</name>
</gene>
<accession>A0A2K1PD36</accession>
<dbReference type="EMBL" id="AZRM01000021">
    <property type="protein sequence ID" value="PNS00696.1"/>
    <property type="molecule type" value="Genomic_DNA"/>
</dbReference>
<proteinExistence type="predicted"/>
<comment type="caution">
    <text evidence="2">The sequence shown here is derived from an EMBL/GenBank/DDBJ whole genome shotgun (WGS) entry which is preliminary data.</text>
</comment>
<keyword evidence="1" id="KW-0812">Transmembrane</keyword>
<sequence length="199" mass="22610">MVNFLNKLEVYFQKEFTEKSGRIFIFSLIFLFFITFEKLFLTLFFIFLFLTNMIGHDLRNGKFSLIISLPYSYREVFFSSYVLSLLLIVIPSSIGLAFFNFGSLYLSIALLKILSVIIFATAYFAIIIISVTLGGDTFGIPFLILIADGILGGIGSSYAVNPYKYISPSYQGNVWASLIFSVFLLLISLYLFEKRGVQK</sequence>
<evidence type="ECO:0000313" key="2">
    <source>
        <dbReference type="EMBL" id="PNS00696.1"/>
    </source>
</evidence>
<dbReference type="Proteomes" id="UP000236199">
    <property type="component" value="Unassembled WGS sequence"/>
</dbReference>
<dbReference type="AlphaFoldDB" id="A0A2K1PD36"/>
<keyword evidence="1" id="KW-1133">Transmembrane helix</keyword>
<protein>
    <recommendedName>
        <fullName evidence="4">ABC transporter permease</fullName>
    </recommendedName>
</protein>
<dbReference type="RefSeq" id="WP_103078648.1">
    <property type="nucleotide sequence ID" value="NZ_AZRM01000021.1"/>
</dbReference>
<organism evidence="2 3">
    <name type="scientific">Petrotoga miotherma DSM 10691</name>
    <dbReference type="NCBI Taxonomy" id="1434326"/>
    <lineage>
        <taxon>Bacteria</taxon>
        <taxon>Thermotogati</taxon>
        <taxon>Thermotogota</taxon>
        <taxon>Thermotogae</taxon>
        <taxon>Petrotogales</taxon>
        <taxon>Petrotogaceae</taxon>
        <taxon>Petrotoga</taxon>
    </lineage>
</organism>
<keyword evidence="3" id="KW-1185">Reference proteome</keyword>
<feature type="transmembrane region" description="Helical" evidence="1">
    <location>
        <begin position="172"/>
        <end position="192"/>
    </location>
</feature>
<feature type="transmembrane region" description="Helical" evidence="1">
    <location>
        <begin position="138"/>
        <end position="160"/>
    </location>
</feature>
<feature type="transmembrane region" description="Helical" evidence="1">
    <location>
        <begin position="23"/>
        <end position="55"/>
    </location>
</feature>
<name>A0A2K1PD36_9BACT</name>
<keyword evidence="1" id="KW-0472">Membrane</keyword>
<evidence type="ECO:0000256" key="1">
    <source>
        <dbReference type="SAM" id="Phobius"/>
    </source>
</evidence>
<evidence type="ECO:0008006" key="4">
    <source>
        <dbReference type="Google" id="ProtNLM"/>
    </source>
</evidence>
<feature type="transmembrane region" description="Helical" evidence="1">
    <location>
        <begin position="76"/>
        <end position="99"/>
    </location>
</feature>